<gene>
    <name evidence="2" type="ORF">C476_15525</name>
</gene>
<dbReference type="Proteomes" id="UP000011615">
    <property type="component" value="Unassembled WGS sequence"/>
</dbReference>
<evidence type="ECO:0000313" key="2">
    <source>
        <dbReference type="EMBL" id="ELZ17506.1"/>
    </source>
</evidence>
<dbReference type="eggNOG" id="arCOG04400">
    <property type="taxonomic scope" value="Archaea"/>
</dbReference>
<organism evidence="2 3">
    <name type="scientific">Natrinema limicola JCM 13563</name>
    <dbReference type="NCBI Taxonomy" id="1230457"/>
    <lineage>
        <taxon>Archaea</taxon>
        <taxon>Methanobacteriati</taxon>
        <taxon>Methanobacteriota</taxon>
        <taxon>Stenosarchaea group</taxon>
        <taxon>Halobacteria</taxon>
        <taxon>Halobacteriales</taxon>
        <taxon>Natrialbaceae</taxon>
        <taxon>Natrinema</taxon>
    </lineage>
</organism>
<accession>M0C2L1</accession>
<proteinExistence type="predicted"/>
<dbReference type="EMBL" id="AOIT01000064">
    <property type="protein sequence ID" value="ELZ17506.1"/>
    <property type="molecule type" value="Genomic_DNA"/>
</dbReference>
<keyword evidence="1" id="KW-1133">Transmembrane helix</keyword>
<sequence>MLQYRVTNQGNTPIDDVSISGQVDDTQLPGATIGTVNATAAETVTIPVNNVPVGTAEIEATYTVGDRTAQTSQTVDITESTVTKSETSTNGEQSMTAVGGFGGLPFTGVSIVLIGLVSVGLVGYRQWDR</sequence>
<evidence type="ECO:0000256" key="1">
    <source>
        <dbReference type="SAM" id="Phobius"/>
    </source>
</evidence>
<evidence type="ECO:0000313" key="3">
    <source>
        <dbReference type="Proteomes" id="UP000011615"/>
    </source>
</evidence>
<dbReference type="AlphaFoldDB" id="M0C2L1"/>
<protein>
    <submittedName>
        <fullName evidence="2">Transglutaminase domain-containing protein</fullName>
    </submittedName>
</protein>
<name>M0C2L1_9EURY</name>
<keyword evidence="1" id="KW-0812">Transmembrane</keyword>
<feature type="transmembrane region" description="Helical" evidence="1">
    <location>
        <begin position="104"/>
        <end position="124"/>
    </location>
</feature>
<comment type="caution">
    <text evidence="2">The sequence shown here is derived from an EMBL/GenBank/DDBJ whole genome shotgun (WGS) entry which is preliminary data.</text>
</comment>
<reference evidence="2 3" key="1">
    <citation type="journal article" date="2014" name="PLoS Genet.">
        <title>Phylogenetically driven sequencing of extremely halophilic archaea reveals strategies for static and dynamic osmo-response.</title>
        <authorList>
            <person name="Becker E.A."/>
            <person name="Seitzer P.M."/>
            <person name="Tritt A."/>
            <person name="Larsen D."/>
            <person name="Krusor M."/>
            <person name="Yao A.I."/>
            <person name="Wu D."/>
            <person name="Madern D."/>
            <person name="Eisen J.A."/>
            <person name="Darling A.E."/>
            <person name="Facciotti M.T."/>
        </authorList>
    </citation>
    <scope>NUCLEOTIDE SEQUENCE [LARGE SCALE GENOMIC DNA]</scope>
    <source>
        <strain evidence="2 3">JCM 13563</strain>
    </source>
</reference>
<keyword evidence="1" id="KW-0472">Membrane</keyword>
<keyword evidence="3" id="KW-1185">Reference proteome</keyword>
<dbReference type="PATRIC" id="fig|1230457.4.peg.3116"/>